<name>A0A6G1X685_9BACI</name>
<dbReference type="InterPro" id="IPR014617">
    <property type="entry name" value="YphA_Bacsu"/>
</dbReference>
<keyword evidence="1" id="KW-1133">Transmembrane helix</keyword>
<accession>A0A6G1X685</accession>
<feature type="transmembrane region" description="Helical" evidence="1">
    <location>
        <begin position="128"/>
        <end position="146"/>
    </location>
</feature>
<dbReference type="RefSeq" id="WP_153728337.1">
    <property type="nucleotide sequence ID" value="NZ_WJNH01000005.1"/>
</dbReference>
<feature type="transmembrane region" description="Helical" evidence="1">
    <location>
        <begin position="28"/>
        <end position="45"/>
    </location>
</feature>
<keyword evidence="1" id="KW-0812">Transmembrane</keyword>
<sequence>MENWVFYWLAWLLWIIVYFFEKDHVKRFYYSSGVLMLIIISNMYFISLGIMIYWPLLPNLLLGMFLLSRTKQKLVPMCLTISLSFGYSGLQIWEKLNPLWLFISSSILVVAVSSLLLFIFIDELKDRIAVWMVSTSFGQLLFGLVRKSYGFQETIGDYTYLIDLVLMILLLTTVYKIRQFSEKVEQALRNARVKLKV</sequence>
<gene>
    <name evidence="2" type="ORF">GH754_08745</name>
</gene>
<evidence type="ECO:0000313" key="3">
    <source>
        <dbReference type="Proteomes" id="UP000480185"/>
    </source>
</evidence>
<reference evidence="2 3" key="1">
    <citation type="submission" date="2019-11" db="EMBL/GenBank/DDBJ databases">
        <authorList>
            <person name="Li J."/>
        </authorList>
    </citation>
    <scope>NUCLEOTIDE SEQUENCE [LARGE SCALE GENOMIC DNA]</scope>
    <source>
        <strain evidence="2 3">J4</strain>
    </source>
</reference>
<dbReference type="EMBL" id="WJNH01000005">
    <property type="protein sequence ID" value="MRG86416.1"/>
    <property type="molecule type" value="Genomic_DNA"/>
</dbReference>
<dbReference type="Pfam" id="PF24124">
    <property type="entry name" value="YphA"/>
    <property type="match status" value="1"/>
</dbReference>
<keyword evidence="1" id="KW-0472">Membrane</keyword>
<organism evidence="2 3">
    <name type="scientific">Salinibacillus xinjiangensis</name>
    <dbReference type="NCBI Taxonomy" id="1229268"/>
    <lineage>
        <taxon>Bacteria</taxon>
        <taxon>Bacillati</taxon>
        <taxon>Bacillota</taxon>
        <taxon>Bacilli</taxon>
        <taxon>Bacillales</taxon>
        <taxon>Bacillaceae</taxon>
        <taxon>Salinibacillus</taxon>
    </lineage>
</organism>
<feature type="transmembrane region" description="Helical" evidence="1">
    <location>
        <begin position="6"/>
        <end position="21"/>
    </location>
</feature>
<evidence type="ECO:0000313" key="2">
    <source>
        <dbReference type="EMBL" id="MRG86416.1"/>
    </source>
</evidence>
<evidence type="ECO:0000256" key="1">
    <source>
        <dbReference type="SAM" id="Phobius"/>
    </source>
</evidence>
<comment type="caution">
    <text evidence="2">The sequence shown here is derived from an EMBL/GenBank/DDBJ whole genome shotgun (WGS) entry which is preliminary data.</text>
</comment>
<dbReference type="OrthoDB" id="2965169at2"/>
<feature type="transmembrane region" description="Helical" evidence="1">
    <location>
        <begin position="99"/>
        <end position="121"/>
    </location>
</feature>
<proteinExistence type="predicted"/>
<dbReference type="Proteomes" id="UP000480185">
    <property type="component" value="Unassembled WGS sequence"/>
</dbReference>
<dbReference type="AlphaFoldDB" id="A0A6G1X685"/>
<protein>
    <submittedName>
        <fullName evidence="2">Uncharacterized protein</fullName>
    </submittedName>
</protein>
<keyword evidence="3" id="KW-1185">Reference proteome</keyword>
<feature type="transmembrane region" description="Helical" evidence="1">
    <location>
        <begin position="158"/>
        <end position="177"/>
    </location>
</feature>